<dbReference type="FunFam" id="1.25.10.10:FF:000096">
    <property type="entry name" value="eIF-2-alpha kinase activator gcn1"/>
    <property type="match status" value="1"/>
</dbReference>
<evidence type="ECO:0000256" key="1">
    <source>
        <dbReference type="ARBA" id="ARBA00007366"/>
    </source>
</evidence>
<keyword evidence="5" id="KW-0175">Coiled coil</keyword>
<dbReference type="InterPro" id="IPR057546">
    <property type="entry name" value="HEAT_GCN1"/>
</dbReference>
<dbReference type="PANTHER" id="PTHR23346">
    <property type="entry name" value="TRANSLATIONAL ACTIVATOR GCN1-RELATED"/>
    <property type="match status" value="1"/>
</dbReference>
<feature type="repeat" description="HEAT" evidence="4">
    <location>
        <begin position="1602"/>
        <end position="1640"/>
    </location>
</feature>
<dbReference type="Gene3D" id="1.25.10.10">
    <property type="entry name" value="Leucine-rich Repeat Variant"/>
    <property type="match status" value="7"/>
</dbReference>
<feature type="repeat" description="HEAT" evidence="4">
    <location>
        <begin position="1644"/>
        <end position="1682"/>
    </location>
</feature>
<dbReference type="Pfam" id="PF24984">
    <property type="entry name" value="HEAT_EF3_GNC1"/>
    <property type="match status" value="1"/>
</dbReference>
<keyword evidence="8" id="KW-1185">Reference proteome</keyword>
<accession>A0AAE1QGH7</accession>
<dbReference type="Proteomes" id="UP001292094">
    <property type="component" value="Unassembled WGS sequence"/>
</dbReference>
<evidence type="ECO:0000256" key="5">
    <source>
        <dbReference type="SAM" id="Coils"/>
    </source>
</evidence>
<feature type="domain" description="TOG" evidence="6">
    <location>
        <begin position="1351"/>
        <end position="1584"/>
    </location>
</feature>
<evidence type="ECO:0000256" key="3">
    <source>
        <dbReference type="ARBA" id="ARBA00022737"/>
    </source>
</evidence>
<keyword evidence="3" id="KW-0677">Repeat</keyword>
<dbReference type="Pfam" id="PF24993">
    <property type="entry name" value="GNC1_N"/>
    <property type="match status" value="1"/>
</dbReference>
<feature type="repeat" description="HEAT" evidence="4">
    <location>
        <begin position="1764"/>
        <end position="1800"/>
    </location>
</feature>
<dbReference type="Pfam" id="PF24987">
    <property type="entry name" value="HEAT_EF3_N"/>
    <property type="match status" value="2"/>
</dbReference>
<evidence type="ECO:0000256" key="4">
    <source>
        <dbReference type="PROSITE-ProRule" id="PRU00103"/>
    </source>
</evidence>
<comment type="caution">
    <text evidence="7">The sequence shown here is derived from an EMBL/GenBank/DDBJ whole genome shotgun (WGS) entry which is preliminary data.</text>
</comment>
<name>A0AAE1QGH7_9EUCA</name>
<dbReference type="FunFam" id="1.25.10.10:FF:000162">
    <property type="entry name" value="GCN1, eIF2 alpha kinase activator homolog"/>
    <property type="match status" value="1"/>
</dbReference>
<dbReference type="PANTHER" id="PTHR23346:SF7">
    <property type="entry name" value="STALLED RIBOSOME SENSOR GCN1"/>
    <property type="match status" value="1"/>
</dbReference>
<comment type="similarity">
    <text evidence="1">Belongs to the GCN1 family.</text>
</comment>
<dbReference type="InterPro" id="IPR011989">
    <property type="entry name" value="ARM-like"/>
</dbReference>
<reference evidence="7" key="1">
    <citation type="submission" date="2023-11" db="EMBL/GenBank/DDBJ databases">
        <title>Genome assemblies of two species of porcelain crab, Petrolisthes cinctipes and Petrolisthes manimaculis (Anomura: Porcellanidae).</title>
        <authorList>
            <person name="Angst P."/>
        </authorList>
    </citation>
    <scope>NUCLEOTIDE SEQUENCE</scope>
    <source>
        <strain evidence="7">PB745_02</strain>
        <tissue evidence="7">Gill</tissue>
    </source>
</reference>
<dbReference type="InterPro" id="IPR016024">
    <property type="entry name" value="ARM-type_fold"/>
</dbReference>
<feature type="repeat" description="HEAT" evidence="4">
    <location>
        <begin position="1525"/>
        <end position="1562"/>
    </location>
</feature>
<keyword evidence="2" id="KW-0597">Phosphoprotein</keyword>
<evidence type="ECO:0000313" key="8">
    <source>
        <dbReference type="Proteomes" id="UP001292094"/>
    </source>
</evidence>
<evidence type="ECO:0000256" key="2">
    <source>
        <dbReference type="ARBA" id="ARBA00022553"/>
    </source>
</evidence>
<dbReference type="EMBL" id="JAWZYT010000318">
    <property type="protein sequence ID" value="KAK4324847.1"/>
    <property type="molecule type" value="Genomic_DNA"/>
</dbReference>
<protein>
    <recommendedName>
        <fullName evidence="6">TOG domain-containing protein</fullName>
    </recommendedName>
</protein>
<dbReference type="FunFam" id="1.25.10.10:FF:000090">
    <property type="entry name" value="eIF-2-alpha kinase activator GCN1"/>
    <property type="match status" value="1"/>
</dbReference>
<dbReference type="Pfam" id="PF25801">
    <property type="entry name" value="HEAT_GCN1_C_2"/>
    <property type="match status" value="1"/>
</dbReference>
<evidence type="ECO:0000259" key="6">
    <source>
        <dbReference type="SMART" id="SM01349"/>
    </source>
</evidence>
<dbReference type="InterPro" id="IPR056810">
    <property type="entry name" value="GNC1-like_N"/>
</dbReference>
<dbReference type="GO" id="GO:0000226">
    <property type="term" value="P:microtubule cytoskeleton organization"/>
    <property type="evidence" value="ECO:0007669"/>
    <property type="project" value="UniProtKB-ARBA"/>
</dbReference>
<dbReference type="GO" id="GO:0005829">
    <property type="term" value="C:cytosol"/>
    <property type="evidence" value="ECO:0007669"/>
    <property type="project" value="TreeGrafter"/>
</dbReference>
<sequence length="2662" mass="289961">MGDTEVIEKLKGVPQLLSASKRANRTAGINTALEVVNREALPDVVVKGVSRVSIQVVTNYTDGASRNHLRELIYTLARKHPAAPPAIALSLHALAQNYAAAPHSSRALARVHISSMEVAARVWKISVVAGHPMGPKEAGALTEALAIHYSLTVAARNKGLTLRANKAITELIENEHLLKAVFESLVAGEVSVHRVILGGHLLHMLSQNKKSASSDTVRLTLIEAYVKHVLQTKMKQWPFVLEQTQPLLRQLNHQEFSDIVLPAAKKSLLRYPEVALKSVAALCSGLNLDLSKYITEITKTLASPLHAKEDQVRDDTVEVCHQLARQCSDSSAVEGLVQFLFDIFFGSDGKLTLTSQKISVLQAVEMVSEHSVTGASAYSLSVNTFEKIIKVLETESHEGTLVAALSALTSWATKFTTDIPQKLLDFIPKGMLLKSSTSSVRGAYVRCMLGCVNSTNAHKAAVLIPHLLKSIDKAIIQSTQVPFLIEAVTSCVLMLKLSAADASLEDKVAPLWNSALNLQKGYFTSEKFLTQSSEEGLVQLVMWSELLLSQHSGRLEKEGATVRQALVWCLVCPHSRVRLAAQASTKKLVASLGGARLATDLLNTLATMTLNAKIQKVEDQDGGGGSALGELSPAGVAQALTSICSPSITLEQDQKEELALLALPSAFHPNLVHENPDLWEQVCRSLGLKAVKVIANQKDVLVQKFSTDYIPSQIDEQIFSGLCRLAGHIILPPVIEFVHSHISNPKLVQIPDEEFAIYMTPEGTLYNQEVVEKAFEDHLNLKNVKKSNKVYSHKEQIMMLEERKKDLERKRKEGTLELTPKQKEVLKAQTEKENAIRNRIKDLAESVKSSMSLLEAAVAGNVEALAPHFTTVVPLITWALRSPLVSSQMCSIFVRLRSAVFDVEDDVYAHTVARTTLRVSEPVAKLSEDWLGEPLEQAALRTLAMLYSATVPKKSNQDDDMKIYYCAPGFVYCFPFLEWILNKMPGEEEHRELVCDQALQIISEHMAMRGADKDDLFHPRFLPRKRLLSLIISVISKSSGRIQQNACAVLQEVCRCGSGESGCDTATLEEISVLLDSLQAPAQSVRDAALRGLAVVVKSLPKAETDLESWLVVAHRLWVAKHDVAEDVAELASTLWTTAEMETDGALSEGMLRDVVHPVAAVRAAGAAALAALAKDNPDLVADITLQLIGIYKEKTVMTPAVRDQYDRIVSKAVDLWEGRAGVAMALQQLAPLFTEKNVVTLSNFFVPEALGDRKLEVRTKMLEAAMAVVNSHGKETVNILLPVFEKFLKTAPNHASYDAVRQSVIILMGSLAKHLDNSDPKIKPIVSKLIEALHTPSQPVQEAVANCLHPLVPAIRDDCPKMVSKLMTVLLESENYGQRKGASYGLASLVKGMGILALKQLDIMNQLTNAIQDKKNYRYREGSLFALEQLCNMLGKLFEPYIVHILPHLLLCFGDTNQHVRSATDDTSRAVMSKLSAHGVKLVLPSLLAALEEDSWRTKTGSVELLGNMAFCAPKQLSSCLPNIVPRLIEVLSDSHMKVQRAGGQALKLIGSVIRNPEIQAIVPVLLAALQDPTKNTSTCLQTLLETKFVHFIDAPSLALIMPVVQRAFQDRSTEVRKMAAQIIGNMYSLTDQKDLQPYLPGIIPGLKASLLDPVPKVRSVSSRALGAMVKGMGESSFDDLLPWLMQTLTSESSSVDRSGAAQGLAEVVGGLGPEKLHRLMPDIIATAERSDIAPHVKDGYIMMFIFLPTVFQDEFTPYIGQIIPPILKALADENEFVRETALRAGQRIVNTYAESAITLLLPELEAGLFHDNWRIRYSSVQLLGDLLFKVSGVSGKMTTDTAHEDDNFGTEHSQKAIIDILGDERRNRVLAGLYMGRSDVAILVRQAALHVWKVVVTNTPKTLREILPTLFSLLLGHLASTSYDKRQVAARTLGDLVRKLGERVLPEIIPILEAGLGSPEPDQRQGVCIGLSEIMASTSKDMVLCFADNLVPTVRRALCDPLSSVRQAAAQTFDSLHGTVGFRALEDILPHLLAELEEEGEAREYALDGLKQVMAIKSKVVLPYLVPQLTTPPVNTQALCILASVAGDTLTRHLSKILQALLGALSEAAGSPEYEDALGHCQGVVLAVTDEAGVNTIVDELLQHSKGSNLGVAQAAVALLLAFCSNTRADYSDYVPQLLRGLIHLFTHTNPEMLKTAWLALSAVTKSLDAADQRSLVSDVRQAVKFAASDLKGEELMPGFCLPKGIQPILPIFREAVLNGEPELKEAASNGLTEVIRLTSSEALKPSVVHVTGPLIRILGDRFAWNVKVAVLDTLALLLAKTGVMLKPFLPQLQTTFVKAVHDPHRGVRLRAGAALAHLITIHTKPDPLFTELHNAVKAADETAIRDTMIQALRSVVQPAGNKMSDQVRRGLVGTLGTLLSHDDDSTRLCAAGAMGVLLPWLPQEELRTVLNQHILEDNTTADWTVRHGRSAALFSALKSAPNNVLSVASVDQVSSTLLSYMSSDRLALVENAMAGVAFLLAHQLTSGEPVPPTLVQTFAKMINHSSNEVKQGMCRACQYTAETLATASSGALVPVEVARPLLPMLVNGTKEKNQVVRSSAEMALIALLQLKNGDQGMQVMTGSLEAGGRDSLMEVISRSLRRATYIPVTPAEIDATILT</sequence>
<dbReference type="InterPro" id="IPR034085">
    <property type="entry name" value="TOG"/>
</dbReference>
<dbReference type="GO" id="GO:0034198">
    <property type="term" value="P:cellular response to amino acid starvation"/>
    <property type="evidence" value="ECO:0007669"/>
    <property type="project" value="TreeGrafter"/>
</dbReference>
<organism evidence="7 8">
    <name type="scientific">Petrolisthes manimaculis</name>
    <dbReference type="NCBI Taxonomy" id="1843537"/>
    <lineage>
        <taxon>Eukaryota</taxon>
        <taxon>Metazoa</taxon>
        <taxon>Ecdysozoa</taxon>
        <taxon>Arthropoda</taxon>
        <taxon>Crustacea</taxon>
        <taxon>Multicrustacea</taxon>
        <taxon>Malacostraca</taxon>
        <taxon>Eumalacostraca</taxon>
        <taxon>Eucarida</taxon>
        <taxon>Decapoda</taxon>
        <taxon>Pleocyemata</taxon>
        <taxon>Anomura</taxon>
        <taxon>Galatheoidea</taxon>
        <taxon>Porcellanidae</taxon>
        <taxon>Petrolisthes</taxon>
    </lineage>
</organism>
<dbReference type="Pfam" id="PF23271">
    <property type="entry name" value="HEAT_GCN1"/>
    <property type="match status" value="1"/>
</dbReference>
<feature type="repeat" description="HEAT" evidence="4">
    <location>
        <begin position="2251"/>
        <end position="2289"/>
    </location>
</feature>
<feature type="repeat" description="HEAT" evidence="4">
    <location>
        <begin position="1992"/>
        <end position="2029"/>
    </location>
</feature>
<dbReference type="PROSITE" id="PS50077">
    <property type="entry name" value="HEAT_REPEAT"/>
    <property type="match status" value="6"/>
</dbReference>
<dbReference type="GO" id="GO:0006417">
    <property type="term" value="P:regulation of translation"/>
    <property type="evidence" value="ECO:0007669"/>
    <property type="project" value="TreeGrafter"/>
</dbReference>
<dbReference type="GO" id="GO:0019887">
    <property type="term" value="F:protein kinase regulator activity"/>
    <property type="evidence" value="ECO:0007669"/>
    <property type="project" value="TreeGrafter"/>
</dbReference>
<dbReference type="SMART" id="SM01349">
    <property type="entry name" value="TOG"/>
    <property type="match status" value="1"/>
</dbReference>
<proteinExistence type="inferred from homology"/>
<dbReference type="InterPro" id="IPR021133">
    <property type="entry name" value="HEAT_type_2"/>
</dbReference>
<dbReference type="SUPFAM" id="SSF48371">
    <property type="entry name" value="ARM repeat"/>
    <property type="match status" value="4"/>
</dbReference>
<feature type="coiled-coil region" evidence="5">
    <location>
        <begin position="790"/>
        <end position="817"/>
    </location>
</feature>
<evidence type="ECO:0000313" key="7">
    <source>
        <dbReference type="EMBL" id="KAK4324847.1"/>
    </source>
</evidence>
<gene>
    <name evidence="7" type="ORF">Pmani_004549</name>
</gene>